<dbReference type="InterPro" id="IPR052184">
    <property type="entry name" value="SDR_enzymes"/>
</dbReference>
<name>A0A0D2DD59_9EURO</name>
<gene>
    <name evidence="2" type="ORF">PV07_00492</name>
</gene>
<proteinExistence type="inferred from homology"/>
<dbReference type="PRINTS" id="PR00080">
    <property type="entry name" value="SDRFAMILY"/>
</dbReference>
<dbReference type="Gene3D" id="3.40.50.720">
    <property type="entry name" value="NAD(P)-binding Rossmann-like Domain"/>
    <property type="match status" value="1"/>
</dbReference>
<dbReference type="VEuPathDB" id="FungiDB:PV07_00492"/>
<dbReference type="GO" id="GO:0016616">
    <property type="term" value="F:oxidoreductase activity, acting on the CH-OH group of donors, NAD or NADP as acceptor"/>
    <property type="evidence" value="ECO:0007669"/>
    <property type="project" value="TreeGrafter"/>
</dbReference>
<dbReference type="RefSeq" id="XP_016253875.1">
    <property type="nucleotide sequence ID" value="XM_016386947.1"/>
</dbReference>
<dbReference type="OrthoDB" id="9876299at2759"/>
<dbReference type="InterPro" id="IPR036291">
    <property type="entry name" value="NAD(P)-bd_dom_sf"/>
</dbReference>
<dbReference type="PRINTS" id="PR00081">
    <property type="entry name" value="GDHRDH"/>
</dbReference>
<dbReference type="SUPFAM" id="SSF51735">
    <property type="entry name" value="NAD(P)-binding Rossmann-fold domains"/>
    <property type="match status" value="1"/>
</dbReference>
<dbReference type="AlphaFoldDB" id="A0A0D2DD59"/>
<sequence length="260" mass="28491">MAPSTWVVIGASRGIGLELVRQLLDQGNQVIAAVRSPETANHIWQLAAKQTRPAACLIEQCDVTDESSILAFVSAMGRLVAKGMRLDNIVLNAGMLKYPNRATEISFSDFALHLHTNTIGPIIIAQKLLNLSSVAPPSKVIFISSDSGSTARFRDHEDGFGAYSASKAALNQMLRHMAAELKRKGGKYEDVCVLAIHPGEVQTDMANIDVDWEVEGIITPEESVTKMLKVIGEKGKDDSGTFWCWDGRVKLQPCRYMKSY</sequence>
<comment type="similarity">
    <text evidence="1">Belongs to the short-chain dehydrogenases/reductases (SDR) family.</text>
</comment>
<dbReference type="EMBL" id="KN847040">
    <property type="protein sequence ID" value="KIW33659.1"/>
    <property type="molecule type" value="Genomic_DNA"/>
</dbReference>
<accession>A0A0D2DD59</accession>
<dbReference type="PANTHER" id="PTHR45458:SF1">
    <property type="entry name" value="SHORT CHAIN DEHYDROGENASE"/>
    <property type="match status" value="1"/>
</dbReference>
<dbReference type="PANTHER" id="PTHR45458">
    <property type="entry name" value="SHORT-CHAIN DEHYDROGENASE/REDUCTASE SDR"/>
    <property type="match status" value="1"/>
</dbReference>
<evidence type="ECO:0000313" key="3">
    <source>
        <dbReference type="Proteomes" id="UP000054466"/>
    </source>
</evidence>
<dbReference type="GeneID" id="27339686"/>
<protein>
    <submittedName>
        <fullName evidence="2">Uncharacterized protein</fullName>
    </submittedName>
</protein>
<dbReference type="Pfam" id="PF00106">
    <property type="entry name" value="adh_short"/>
    <property type="match status" value="1"/>
</dbReference>
<dbReference type="InterPro" id="IPR002347">
    <property type="entry name" value="SDR_fam"/>
</dbReference>
<dbReference type="CDD" id="cd05325">
    <property type="entry name" value="carb_red_sniffer_like_SDR_c"/>
    <property type="match status" value="1"/>
</dbReference>
<keyword evidence="3" id="KW-1185">Reference proteome</keyword>
<evidence type="ECO:0000256" key="1">
    <source>
        <dbReference type="RuleBase" id="RU000363"/>
    </source>
</evidence>
<reference evidence="2 3" key="1">
    <citation type="submission" date="2015-01" db="EMBL/GenBank/DDBJ databases">
        <title>The Genome Sequence of Cladophialophora immunda CBS83496.</title>
        <authorList>
            <consortium name="The Broad Institute Genomics Platform"/>
            <person name="Cuomo C."/>
            <person name="de Hoog S."/>
            <person name="Gorbushina A."/>
            <person name="Stielow B."/>
            <person name="Teixiera M."/>
            <person name="Abouelleil A."/>
            <person name="Chapman S.B."/>
            <person name="Priest M."/>
            <person name="Young S.K."/>
            <person name="Wortman J."/>
            <person name="Nusbaum C."/>
            <person name="Birren B."/>
        </authorList>
    </citation>
    <scope>NUCLEOTIDE SEQUENCE [LARGE SCALE GENOMIC DNA]</scope>
    <source>
        <strain evidence="2 3">CBS 83496</strain>
    </source>
</reference>
<dbReference type="Proteomes" id="UP000054466">
    <property type="component" value="Unassembled WGS sequence"/>
</dbReference>
<evidence type="ECO:0000313" key="2">
    <source>
        <dbReference type="EMBL" id="KIW33659.1"/>
    </source>
</evidence>
<organism evidence="2 3">
    <name type="scientific">Cladophialophora immunda</name>
    <dbReference type="NCBI Taxonomy" id="569365"/>
    <lineage>
        <taxon>Eukaryota</taxon>
        <taxon>Fungi</taxon>
        <taxon>Dikarya</taxon>
        <taxon>Ascomycota</taxon>
        <taxon>Pezizomycotina</taxon>
        <taxon>Eurotiomycetes</taxon>
        <taxon>Chaetothyriomycetidae</taxon>
        <taxon>Chaetothyriales</taxon>
        <taxon>Herpotrichiellaceae</taxon>
        <taxon>Cladophialophora</taxon>
    </lineage>
</organism>